<dbReference type="Gene3D" id="3.40.50.150">
    <property type="entry name" value="Vaccinia Virus protein VP39"/>
    <property type="match status" value="1"/>
</dbReference>
<accession>A0A1H8SZP5</accession>
<name>A0A1H8SZP5_9GAMM</name>
<evidence type="ECO:0008006" key="3">
    <source>
        <dbReference type="Google" id="ProtNLM"/>
    </source>
</evidence>
<dbReference type="InterPro" id="IPR029063">
    <property type="entry name" value="SAM-dependent_MTases_sf"/>
</dbReference>
<evidence type="ECO:0000313" key="1">
    <source>
        <dbReference type="EMBL" id="SEO84005.1"/>
    </source>
</evidence>
<organism evidence="1 2">
    <name type="scientific">Aquisalimonas asiatica</name>
    <dbReference type="NCBI Taxonomy" id="406100"/>
    <lineage>
        <taxon>Bacteria</taxon>
        <taxon>Pseudomonadati</taxon>
        <taxon>Pseudomonadota</taxon>
        <taxon>Gammaproteobacteria</taxon>
        <taxon>Chromatiales</taxon>
        <taxon>Ectothiorhodospiraceae</taxon>
        <taxon>Aquisalimonas</taxon>
    </lineage>
</organism>
<dbReference type="RefSeq" id="WP_091642716.1">
    <property type="nucleotide sequence ID" value="NZ_FOEG01000003.1"/>
</dbReference>
<dbReference type="SUPFAM" id="SSF53335">
    <property type="entry name" value="S-adenosyl-L-methionine-dependent methyltransferases"/>
    <property type="match status" value="1"/>
</dbReference>
<keyword evidence="2" id="KW-1185">Reference proteome</keyword>
<proteinExistence type="predicted"/>
<sequence length="83" mass="9294">MADIYSRNARRYFDQYQKLSFDEVHQDWLGHLPDRPGFVLDVGVGSGRDAAVLADMGWEVVAVESAAELRALREQATVGRSVQ</sequence>
<reference evidence="1 2" key="1">
    <citation type="submission" date="2016-10" db="EMBL/GenBank/DDBJ databases">
        <authorList>
            <person name="de Groot N.N."/>
        </authorList>
    </citation>
    <scope>NUCLEOTIDE SEQUENCE [LARGE SCALE GENOMIC DNA]</scope>
    <source>
        <strain evidence="1 2">CGMCC 1.6291</strain>
    </source>
</reference>
<protein>
    <recommendedName>
        <fullName evidence="3">Methyltransferase domain-containing protein</fullName>
    </recommendedName>
</protein>
<dbReference type="Proteomes" id="UP000199657">
    <property type="component" value="Unassembled WGS sequence"/>
</dbReference>
<gene>
    <name evidence="1" type="ORF">SAMN04488052_103302</name>
</gene>
<dbReference type="OrthoDB" id="189743at2"/>
<evidence type="ECO:0000313" key="2">
    <source>
        <dbReference type="Proteomes" id="UP000199657"/>
    </source>
</evidence>
<dbReference type="STRING" id="406100.SAMN04488052_103302"/>
<dbReference type="AlphaFoldDB" id="A0A1H8SZP5"/>
<dbReference type="EMBL" id="FOEG01000003">
    <property type="protein sequence ID" value="SEO84005.1"/>
    <property type="molecule type" value="Genomic_DNA"/>
</dbReference>